<dbReference type="PANTHER" id="PTHR40633">
    <property type="entry name" value="MATRIX PROTEIN, PUTATIVE (AFU_ORTHOLOGUE AFUA_8G05410)-RELATED"/>
    <property type="match status" value="1"/>
</dbReference>
<evidence type="ECO:0000256" key="2">
    <source>
        <dbReference type="SAM" id="SignalP"/>
    </source>
</evidence>
<evidence type="ECO:0000256" key="1">
    <source>
        <dbReference type="ARBA" id="ARBA00022729"/>
    </source>
</evidence>
<dbReference type="EMBL" id="JAANIT010000090">
    <property type="protein sequence ID" value="KAG1552401.1"/>
    <property type="molecule type" value="Genomic_DNA"/>
</dbReference>
<accession>A0A9P6YMF1</accession>
<evidence type="ECO:0000313" key="5">
    <source>
        <dbReference type="Proteomes" id="UP000717996"/>
    </source>
</evidence>
<sequence>MKVSIAAIFAAAVSTVYAQTTAAAANAGVAVNKPGFGEVITAGQPYTITWTVTDTNAKTINSIALRSGSSNNLQISIANILSGPINVNPPQYTWNVPATVEVGSAYALALTGDNGQTTYSTYFTILGGAAPGTTNNTAASSASSATSAAASHSGSAVPASSSGSASSTASASQTTSAASSLKAGMVGVAGVAGVVALFL</sequence>
<dbReference type="OrthoDB" id="5589325at2759"/>
<feature type="chain" id="PRO_5040446170" description="Yeast cell wall synthesis Kre9/Knh1-like N-terminal domain-containing protein" evidence="2">
    <location>
        <begin position="19"/>
        <end position="199"/>
    </location>
</feature>
<organism evidence="4 5">
    <name type="scientific">Rhizopus oryzae</name>
    <name type="common">Mucormycosis agent</name>
    <name type="synonym">Rhizopus arrhizus var. delemar</name>
    <dbReference type="NCBI Taxonomy" id="64495"/>
    <lineage>
        <taxon>Eukaryota</taxon>
        <taxon>Fungi</taxon>
        <taxon>Fungi incertae sedis</taxon>
        <taxon>Mucoromycota</taxon>
        <taxon>Mucoromycotina</taxon>
        <taxon>Mucoromycetes</taxon>
        <taxon>Mucorales</taxon>
        <taxon>Mucorineae</taxon>
        <taxon>Rhizopodaceae</taxon>
        <taxon>Rhizopus</taxon>
    </lineage>
</organism>
<protein>
    <recommendedName>
        <fullName evidence="3">Yeast cell wall synthesis Kre9/Knh1-like N-terminal domain-containing protein</fullName>
    </recommendedName>
</protein>
<keyword evidence="1 2" id="KW-0732">Signal</keyword>
<reference evidence="4" key="1">
    <citation type="journal article" date="2020" name="Microb. Genom.">
        <title>Genetic diversity of clinical and environmental Mucorales isolates obtained from an investigation of mucormycosis cases among solid organ transplant recipients.</title>
        <authorList>
            <person name="Nguyen M.H."/>
            <person name="Kaul D."/>
            <person name="Muto C."/>
            <person name="Cheng S.J."/>
            <person name="Richter R.A."/>
            <person name="Bruno V.M."/>
            <person name="Liu G."/>
            <person name="Beyhan S."/>
            <person name="Sundermann A.J."/>
            <person name="Mounaud S."/>
            <person name="Pasculle A.W."/>
            <person name="Nierman W.C."/>
            <person name="Driscoll E."/>
            <person name="Cumbie R."/>
            <person name="Clancy C.J."/>
            <person name="Dupont C.L."/>
        </authorList>
    </citation>
    <scope>NUCLEOTIDE SEQUENCE</scope>
    <source>
        <strain evidence="4">GL16</strain>
    </source>
</reference>
<feature type="signal peptide" evidence="2">
    <location>
        <begin position="1"/>
        <end position="18"/>
    </location>
</feature>
<dbReference type="InterPro" id="IPR018466">
    <property type="entry name" value="Kre9/Knh1-like_N"/>
</dbReference>
<proteinExistence type="predicted"/>
<comment type="caution">
    <text evidence="4">The sequence shown here is derived from an EMBL/GenBank/DDBJ whole genome shotgun (WGS) entry which is preliminary data.</text>
</comment>
<dbReference type="AlphaFoldDB" id="A0A9P6YMF1"/>
<dbReference type="Proteomes" id="UP000717996">
    <property type="component" value="Unassembled WGS sequence"/>
</dbReference>
<dbReference type="InterPro" id="IPR052982">
    <property type="entry name" value="SRP1/TIP1-like"/>
</dbReference>
<name>A0A9P6YMF1_RHIOR</name>
<feature type="domain" description="Yeast cell wall synthesis Kre9/Knh1-like N-terminal" evidence="3">
    <location>
        <begin position="33"/>
        <end position="125"/>
    </location>
</feature>
<dbReference type="OMA" id="PYTISWI"/>
<gene>
    <name evidence="4" type="ORF">G6F51_001254</name>
</gene>
<dbReference type="PANTHER" id="PTHR40633:SF1">
    <property type="entry name" value="GPI ANCHORED SERINE-THREONINE RICH PROTEIN (AFU_ORTHOLOGUE AFUA_1G03630)"/>
    <property type="match status" value="1"/>
</dbReference>
<evidence type="ECO:0000259" key="3">
    <source>
        <dbReference type="Pfam" id="PF10342"/>
    </source>
</evidence>
<evidence type="ECO:0000313" key="4">
    <source>
        <dbReference type="EMBL" id="KAG1552401.1"/>
    </source>
</evidence>
<dbReference type="Pfam" id="PF10342">
    <property type="entry name" value="Kre9_KNH"/>
    <property type="match status" value="1"/>
</dbReference>